<evidence type="ECO:0000313" key="4">
    <source>
        <dbReference type="Proteomes" id="UP000578077"/>
    </source>
</evidence>
<dbReference type="PANTHER" id="PTHR35526">
    <property type="entry name" value="ANTI-SIGMA-F FACTOR RSBW-RELATED"/>
    <property type="match status" value="1"/>
</dbReference>
<dbReference type="Gene3D" id="3.30.565.10">
    <property type="entry name" value="Histidine kinase-like ATPase, C-terminal domain"/>
    <property type="match status" value="1"/>
</dbReference>
<comment type="caution">
    <text evidence="3">The sequence shown here is derived from an EMBL/GenBank/DDBJ whole genome shotgun (WGS) entry which is preliminary data.</text>
</comment>
<dbReference type="InterPro" id="IPR003594">
    <property type="entry name" value="HATPase_dom"/>
</dbReference>
<accession>A0A841EDE8</accession>
<evidence type="ECO:0000259" key="2">
    <source>
        <dbReference type="Pfam" id="PF13581"/>
    </source>
</evidence>
<dbReference type="InterPro" id="IPR050267">
    <property type="entry name" value="Anti-sigma-factor_SerPK"/>
</dbReference>
<dbReference type="SUPFAM" id="SSF55874">
    <property type="entry name" value="ATPase domain of HSP90 chaperone/DNA topoisomerase II/histidine kinase"/>
    <property type="match status" value="1"/>
</dbReference>
<dbReference type="AlphaFoldDB" id="A0A841EDE8"/>
<sequence length="160" mass="17297">MAAEPAATVLSLPRRIPSSDPGVHSASFGWEPEQVAGARSWAWRVTGRAYDRAHPMMLALSELHSNAIKHTVSGLPGGRVRIDITLLPQSVHLAVTDHGQRPEQPPTRPQPCASSVDDIDEAGRGLALIQAISCAWGYYGTTGLPTTVWALFDREPRRDG</sequence>
<reference evidence="3 4" key="1">
    <citation type="submission" date="2020-08" db="EMBL/GenBank/DDBJ databases">
        <title>Sequencing the genomes of 1000 actinobacteria strains.</title>
        <authorList>
            <person name="Klenk H.-P."/>
        </authorList>
    </citation>
    <scope>NUCLEOTIDE SEQUENCE [LARGE SCALE GENOMIC DNA]</scope>
    <source>
        <strain evidence="3 4">DSM 44593</strain>
    </source>
</reference>
<dbReference type="Pfam" id="PF13581">
    <property type="entry name" value="HATPase_c_2"/>
    <property type="match status" value="1"/>
</dbReference>
<keyword evidence="1" id="KW-0723">Serine/threonine-protein kinase</keyword>
<gene>
    <name evidence="3" type="ORF">HNR25_002231</name>
</gene>
<dbReference type="GO" id="GO:0004674">
    <property type="term" value="F:protein serine/threonine kinase activity"/>
    <property type="evidence" value="ECO:0007669"/>
    <property type="project" value="UniProtKB-KW"/>
</dbReference>
<dbReference type="RefSeq" id="WP_184634755.1">
    <property type="nucleotide sequence ID" value="NZ_BAABKT010000007.1"/>
</dbReference>
<proteinExistence type="predicted"/>
<keyword evidence="1" id="KW-0418">Kinase</keyword>
<feature type="domain" description="Histidine kinase/HSP90-like ATPase" evidence="2">
    <location>
        <begin position="31"/>
        <end position="136"/>
    </location>
</feature>
<dbReference type="EMBL" id="JACHLY010000001">
    <property type="protein sequence ID" value="MBB5998480.1"/>
    <property type="molecule type" value="Genomic_DNA"/>
</dbReference>
<dbReference type="CDD" id="cd16936">
    <property type="entry name" value="HATPase_RsbW-like"/>
    <property type="match status" value="1"/>
</dbReference>
<dbReference type="InterPro" id="IPR036890">
    <property type="entry name" value="HATPase_C_sf"/>
</dbReference>
<name>A0A841EDE8_9ACTN</name>
<dbReference type="PANTHER" id="PTHR35526:SF3">
    <property type="entry name" value="ANTI-SIGMA-F FACTOR RSBW"/>
    <property type="match status" value="1"/>
</dbReference>
<dbReference type="Proteomes" id="UP000578077">
    <property type="component" value="Unassembled WGS sequence"/>
</dbReference>
<keyword evidence="1" id="KW-0808">Transferase</keyword>
<protein>
    <submittedName>
        <fullName evidence="3">Anti-sigma regulatory factor (Ser/Thr protein kinase)</fullName>
    </submittedName>
</protein>
<keyword evidence="4" id="KW-1185">Reference proteome</keyword>
<organism evidence="3 4">
    <name type="scientific">Streptomonospora salina</name>
    <dbReference type="NCBI Taxonomy" id="104205"/>
    <lineage>
        <taxon>Bacteria</taxon>
        <taxon>Bacillati</taxon>
        <taxon>Actinomycetota</taxon>
        <taxon>Actinomycetes</taxon>
        <taxon>Streptosporangiales</taxon>
        <taxon>Nocardiopsidaceae</taxon>
        <taxon>Streptomonospora</taxon>
    </lineage>
</organism>
<evidence type="ECO:0000313" key="3">
    <source>
        <dbReference type="EMBL" id="MBB5998480.1"/>
    </source>
</evidence>
<evidence type="ECO:0000256" key="1">
    <source>
        <dbReference type="ARBA" id="ARBA00022527"/>
    </source>
</evidence>